<dbReference type="AlphaFoldDB" id="A0A068VLF2"/>
<evidence type="ECO:0000313" key="2">
    <source>
        <dbReference type="Proteomes" id="UP000295252"/>
    </source>
</evidence>
<reference evidence="2" key="1">
    <citation type="journal article" date="2014" name="Science">
        <title>The coffee genome provides insight into the convergent evolution of caffeine biosynthesis.</title>
        <authorList>
            <person name="Denoeud F."/>
            <person name="Carretero-Paulet L."/>
            <person name="Dereeper A."/>
            <person name="Droc G."/>
            <person name="Guyot R."/>
            <person name="Pietrella M."/>
            <person name="Zheng C."/>
            <person name="Alberti A."/>
            <person name="Anthony F."/>
            <person name="Aprea G."/>
            <person name="Aury J.M."/>
            <person name="Bento P."/>
            <person name="Bernard M."/>
            <person name="Bocs S."/>
            <person name="Campa C."/>
            <person name="Cenci A."/>
            <person name="Combes M.C."/>
            <person name="Crouzillat D."/>
            <person name="Da Silva C."/>
            <person name="Daddiego L."/>
            <person name="De Bellis F."/>
            <person name="Dussert S."/>
            <person name="Garsmeur O."/>
            <person name="Gayraud T."/>
            <person name="Guignon V."/>
            <person name="Jahn K."/>
            <person name="Jamilloux V."/>
            <person name="Joet T."/>
            <person name="Labadie K."/>
            <person name="Lan T."/>
            <person name="Leclercq J."/>
            <person name="Lepelley M."/>
            <person name="Leroy T."/>
            <person name="Li L.T."/>
            <person name="Librado P."/>
            <person name="Lopez L."/>
            <person name="Munoz A."/>
            <person name="Noel B."/>
            <person name="Pallavicini A."/>
            <person name="Perrotta G."/>
            <person name="Poncet V."/>
            <person name="Pot D."/>
            <person name="Priyono X."/>
            <person name="Rigoreau M."/>
            <person name="Rouard M."/>
            <person name="Rozas J."/>
            <person name="Tranchant-Dubreuil C."/>
            <person name="VanBuren R."/>
            <person name="Zhang Q."/>
            <person name="Andrade A.C."/>
            <person name="Argout X."/>
            <person name="Bertrand B."/>
            <person name="de Kochko A."/>
            <person name="Graziosi G."/>
            <person name="Henry R.J."/>
            <person name="Jayarama X."/>
            <person name="Ming R."/>
            <person name="Nagai C."/>
            <person name="Rounsley S."/>
            <person name="Sankoff D."/>
            <person name="Giuliano G."/>
            <person name="Albert V.A."/>
            <person name="Wincker P."/>
            <person name="Lashermes P."/>
        </authorList>
    </citation>
    <scope>NUCLEOTIDE SEQUENCE [LARGE SCALE GENOMIC DNA]</scope>
    <source>
        <strain evidence="2">cv. DH200-94</strain>
    </source>
</reference>
<feature type="non-terminal residue" evidence="1">
    <location>
        <position position="1"/>
    </location>
</feature>
<sequence length="30" mass="3564">RFELRILMSIAACFMQDLSVEELCPRMTIF</sequence>
<dbReference type="InParanoid" id="A0A068VLF2"/>
<proteinExistence type="predicted"/>
<protein>
    <submittedName>
        <fullName evidence="1">DH200=94 genomic scaffold, scaffold_4099</fullName>
    </submittedName>
</protein>
<gene>
    <name evidence="1" type="ORF">GSCOC_T00011085001</name>
</gene>
<dbReference type="EMBL" id="HG743183">
    <property type="protein sequence ID" value="CDP21434.1"/>
    <property type="molecule type" value="Genomic_DNA"/>
</dbReference>
<evidence type="ECO:0000313" key="1">
    <source>
        <dbReference type="EMBL" id="CDP21434.1"/>
    </source>
</evidence>
<name>A0A068VLF2_COFCA</name>
<accession>A0A068VLF2</accession>
<organism evidence="1 2">
    <name type="scientific">Coffea canephora</name>
    <name type="common">Robusta coffee</name>
    <dbReference type="NCBI Taxonomy" id="49390"/>
    <lineage>
        <taxon>Eukaryota</taxon>
        <taxon>Viridiplantae</taxon>
        <taxon>Streptophyta</taxon>
        <taxon>Embryophyta</taxon>
        <taxon>Tracheophyta</taxon>
        <taxon>Spermatophyta</taxon>
        <taxon>Magnoliopsida</taxon>
        <taxon>eudicotyledons</taxon>
        <taxon>Gunneridae</taxon>
        <taxon>Pentapetalae</taxon>
        <taxon>asterids</taxon>
        <taxon>lamiids</taxon>
        <taxon>Gentianales</taxon>
        <taxon>Rubiaceae</taxon>
        <taxon>Ixoroideae</taxon>
        <taxon>Gardenieae complex</taxon>
        <taxon>Bertiereae - Coffeeae clade</taxon>
        <taxon>Coffeeae</taxon>
        <taxon>Coffea</taxon>
    </lineage>
</organism>
<dbReference type="Proteomes" id="UP000295252">
    <property type="component" value="Unassembled WGS sequence"/>
</dbReference>
<dbReference type="Gramene" id="CDP21434">
    <property type="protein sequence ID" value="CDP21434"/>
    <property type="gene ID" value="GSCOC_T00011085001"/>
</dbReference>
<keyword evidence="2" id="KW-1185">Reference proteome</keyword>